<evidence type="ECO:0000256" key="11">
    <source>
        <dbReference type="RuleBase" id="RU362068"/>
    </source>
</evidence>
<dbReference type="GO" id="GO:0005737">
    <property type="term" value="C:cytoplasm"/>
    <property type="evidence" value="ECO:0007669"/>
    <property type="project" value="TreeGrafter"/>
</dbReference>
<keyword evidence="7 11" id="KW-0521">NADP</keyword>
<reference evidence="14 15" key="1">
    <citation type="submission" date="2021-06" db="EMBL/GenBank/DDBJ databases">
        <authorList>
            <person name="Grouzdev D.S."/>
            <person name="Koziaeva V."/>
        </authorList>
    </citation>
    <scope>NUCLEOTIDE SEQUENCE [LARGE SCALE GENOMIC DNA]</scope>
    <source>
        <strain evidence="14 15">22</strain>
    </source>
</reference>
<evidence type="ECO:0000256" key="7">
    <source>
        <dbReference type="ARBA" id="ARBA00022857"/>
    </source>
</evidence>
<protein>
    <recommendedName>
        <fullName evidence="5 11">2-dehydropantoate 2-reductase</fullName>
        <ecNumber evidence="4 11">1.1.1.169</ecNumber>
    </recommendedName>
    <alternativeName>
        <fullName evidence="9 11">Ketopantoate reductase</fullName>
    </alternativeName>
</protein>
<dbReference type="InterPro" id="IPR036291">
    <property type="entry name" value="NAD(P)-bd_dom_sf"/>
</dbReference>
<name>A0A947GD73_9HYPH</name>
<evidence type="ECO:0000256" key="8">
    <source>
        <dbReference type="ARBA" id="ARBA00023002"/>
    </source>
</evidence>
<dbReference type="GO" id="GO:0015940">
    <property type="term" value="P:pantothenate biosynthetic process"/>
    <property type="evidence" value="ECO:0007669"/>
    <property type="project" value="UniProtKB-KW"/>
</dbReference>
<dbReference type="FunFam" id="1.10.1040.10:FF:000017">
    <property type="entry name" value="2-dehydropantoate 2-reductase"/>
    <property type="match status" value="1"/>
</dbReference>
<dbReference type="SUPFAM" id="SSF51735">
    <property type="entry name" value="NAD(P)-binding Rossmann-fold domains"/>
    <property type="match status" value="1"/>
</dbReference>
<dbReference type="InterPro" id="IPR013328">
    <property type="entry name" value="6PGD_dom2"/>
</dbReference>
<comment type="caution">
    <text evidence="14">The sequence shown here is derived from an EMBL/GenBank/DDBJ whole genome shotgun (WGS) entry which is preliminary data.</text>
</comment>
<evidence type="ECO:0000256" key="3">
    <source>
        <dbReference type="ARBA" id="ARBA00007870"/>
    </source>
</evidence>
<comment type="similarity">
    <text evidence="3 11">Belongs to the ketopantoate reductase family.</text>
</comment>
<evidence type="ECO:0000256" key="4">
    <source>
        <dbReference type="ARBA" id="ARBA00013014"/>
    </source>
</evidence>
<evidence type="ECO:0000313" key="14">
    <source>
        <dbReference type="EMBL" id="MBT9289971.1"/>
    </source>
</evidence>
<dbReference type="NCBIfam" id="TIGR00745">
    <property type="entry name" value="apbA_panE"/>
    <property type="match status" value="1"/>
</dbReference>
<evidence type="ECO:0000256" key="6">
    <source>
        <dbReference type="ARBA" id="ARBA00022655"/>
    </source>
</evidence>
<feature type="domain" description="Ketopantoate reductase C-terminal" evidence="13">
    <location>
        <begin position="183"/>
        <end position="305"/>
    </location>
</feature>
<evidence type="ECO:0000259" key="13">
    <source>
        <dbReference type="Pfam" id="PF08546"/>
    </source>
</evidence>
<dbReference type="PANTHER" id="PTHR21708">
    <property type="entry name" value="PROBABLE 2-DEHYDROPANTOATE 2-REDUCTASE"/>
    <property type="match status" value="1"/>
</dbReference>
<proteinExistence type="inferred from homology"/>
<dbReference type="AlphaFoldDB" id="A0A947GD73"/>
<keyword evidence="6 11" id="KW-0566">Pantothenate biosynthesis</keyword>
<keyword evidence="8 11" id="KW-0560">Oxidoreductase</keyword>
<keyword evidence="15" id="KW-1185">Reference proteome</keyword>
<evidence type="ECO:0000256" key="9">
    <source>
        <dbReference type="ARBA" id="ARBA00032024"/>
    </source>
</evidence>
<dbReference type="GO" id="GO:0008677">
    <property type="term" value="F:2-dehydropantoate 2-reductase activity"/>
    <property type="evidence" value="ECO:0007669"/>
    <property type="project" value="UniProtKB-EC"/>
</dbReference>
<evidence type="ECO:0000256" key="2">
    <source>
        <dbReference type="ARBA" id="ARBA00004994"/>
    </source>
</evidence>
<evidence type="ECO:0000259" key="12">
    <source>
        <dbReference type="Pfam" id="PF02558"/>
    </source>
</evidence>
<dbReference type="Proteomes" id="UP000766595">
    <property type="component" value="Unassembled WGS sequence"/>
</dbReference>
<comment type="pathway">
    <text evidence="2 11">Cofactor biosynthesis; (R)-pantothenate biosynthesis; (R)-pantoate from 3-methyl-2-oxobutanoate: step 2/2.</text>
</comment>
<evidence type="ECO:0000256" key="10">
    <source>
        <dbReference type="ARBA" id="ARBA00048793"/>
    </source>
</evidence>
<evidence type="ECO:0000313" key="15">
    <source>
        <dbReference type="Proteomes" id="UP000766595"/>
    </source>
</evidence>
<sequence length="310" mass="31780">MRRIDMRIAIMGTGGVGGFFGAKLAASGADVTFIARGAHGAAIAERGLTIDSPAHPVAGLAVRVTDDPARVGPVDVVMVAVKLWDTAAAAEQLRPMVGPDTVVISFQNGIEAGPLLQAALGPAHVAGGVAHISATIAAPGVIRQVGSLARIIFGAFGGGTDPRLAAFSEACRAAGIEHTLSPDIDRAIWEKFVFLSAFSAITALTRKPIGDIRTDADLRAFLRDAASETAAVARAGGVAIAPEQVDKVLAAADNLPAATRASMAHDLERGARLELPWLSGTVVKLGAELGVPTPVHRAVWCALKLHAGGR</sequence>
<dbReference type="Gene3D" id="3.40.50.720">
    <property type="entry name" value="NAD(P)-binding Rossmann-like Domain"/>
    <property type="match status" value="1"/>
</dbReference>
<evidence type="ECO:0000256" key="1">
    <source>
        <dbReference type="ARBA" id="ARBA00002919"/>
    </source>
</evidence>
<dbReference type="Pfam" id="PF02558">
    <property type="entry name" value="ApbA"/>
    <property type="match status" value="1"/>
</dbReference>
<dbReference type="InterPro" id="IPR013332">
    <property type="entry name" value="KPR_N"/>
</dbReference>
<organism evidence="14 15">
    <name type="scientific">Prosthecodimorpha staleyi</name>
    <dbReference type="NCBI Taxonomy" id="2840188"/>
    <lineage>
        <taxon>Bacteria</taxon>
        <taxon>Pseudomonadati</taxon>
        <taxon>Pseudomonadota</taxon>
        <taxon>Alphaproteobacteria</taxon>
        <taxon>Hyphomicrobiales</taxon>
        <taxon>Ancalomicrobiaceae</taxon>
        <taxon>Prosthecodimorpha</taxon>
    </lineage>
</organism>
<comment type="function">
    <text evidence="1 11">Catalyzes the NADPH-dependent reduction of ketopantoate into pantoic acid.</text>
</comment>
<dbReference type="InterPro" id="IPR051402">
    <property type="entry name" value="KPR-Related"/>
</dbReference>
<dbReference type="InterPro" id="IPR003710">
    <property type="entry name" value="ApbA"/>
</dbReference>
<dbReference type="EMBL" id="JAHHZF010000005">
    <property type="protein sequence ID" value="MBT9289971.1"/>
    <property type="molecule type" value="Genomic_DNA"/>
</dbReference>
<dbReference type="InterPro" id="IPR008927">
    <property type="entry name" value="6-PGluconate_DH-like_C_sf"/>
</dbReference>
<dbReference type="Gene3D" id="1.10.1040.10">
    <property type="entry name" value="N-(1-d-carboxylethyl)-l-norvaline Dehydrogenase, domain 2"/>
    <property type="match status" value="1"/>
</dbReference>
<dbReference type="PANTHER" id="PTHR21708:SF26">
    <property type="entry name" value="2-DEHYDROPANTOATE 2-REDUCTASE"/>
    <property type="match status" value="1"/>
</dbReference>
<dbReference type="EC" id="1.1.1.169" evidence="4 11"/>
<dbReference type="SUPFAM" id="SSF48179">
    <property type="entry name" value="6-phosphogluconate dehydrogenase C-terminal domain-like"/>
    <property type="match status" value="1"/>
</dbReference>
<dbReference type="Pfam" id="PF08546">
    <property type="entry name" value="ApbA_C"/>
    <property type="match status" value="1"/>
</dbReference>
<gene>
    <name evidence="14" type="ORF">KL771_10915</name>
</gene>
<dbReference type="InterPro" id="IPR013752">
    <property type="entry name" value="KPA_reductase"/>
</dbReference>
<evidence type="ECO:0000256" key="5">
    <source>
        <dbReference type="ARBA" id="ARBA00019465"/>
    </source>
</evidence>
<dbReference type="FunFam" id="3.40.50.720:FF:000307">
    <property type="entry name" value="2-dehydropantoate 2-reductase"/>
    <property type="match status" value="1"/>
</dbReference>
<accession>A0A947GD73</accession>
<feature type="domain" description="Ketopantoate reductase N-terminal" evidence="12">
    <location>
        <begin position="8"/>
        <end position="156"/>
    </location>
</feature>
<comment type="catalytic activity">
    <reaction evidence="10 11">
        <text>(R)-pantoate + NADP(+) = 2-dehydropantoate + NADPH + H(+)</text>
        <dbReference type="Rhea" id="RHEA:16233"/>
        <dbReference type="ChEBI" id="CHEBI:11561"/>
        <dbReference type="ChEBI" id="CHEBI:15378"/>
        <dbReference type="ChEBI" id="CHEBI:15980"/>
        <dbReference type="ChEBI" id="CHEBI:57783"/>
        <dbReference type="ChEBI" id="CHEBI:58349"/>
        <dbReference type="EC" id="1.1.1.169"/>
    </reaction>
</comment>